<accession>A0A5C3QIQ6</accession>
<evidence type="ECO:0000256" key="1">
    <source>
        <dbReference type="SAM" id="MobiDB-lite"/>
    </source>
</evidence>
<organism evidence="2 3">
    <name type="scientific">Pterulicium gracile</name>
    <dbReference type="NCBI Taxonomy" id="1884261"/>
    <lineage>
        <taxon>Eukaryota</taxon>
        <taxon>Fungi</taxon>
        <taxon>Dikarya</taxon>
        <taxon>Basidiomycota</taxon>
        <taxon>Agaricomycotina</taxon>
        <taxon>Agaricomycetes</taxon>
        <taxon>Agaricomycetidae</taxon>
        <taxon>Agaricales</taxon>
        <taxon>Pleurotineae</taxon>
        <taxon>Pterulaceae</taxon>
        <taxon>Pterulicium</taxon>
    </lineage>
</organism>
<gene>
    <name evidence="2" type="ORF">BDV98DRAFT_593448</name>
</gene>
<dbReference type="Proteomes" id="UP000305067">
    <property type="component" value="Unassembled WGS sequence"/>
</dbReference>
<sequence>MPLHPSGPPNHRCLPKKNQNPLRPPDYSKGLSYMEQDFLKSICFLLKSLSDEQKHFAAALDRSQSPVNLILSTQGGPPSPADVEMVRSLVTAVINATSPSDILRHIVATKEPRALTKYRCRVANTDLRPLQHHLMKVHHWKEPDDQEIDLNSAFVVYIVSTYPGTPTPKDILKLAMDFLQAYCRREDQPEPEVYWDRSVHLATLLLRSRLLQQAQLQEGAVGDAAWYYAWNLKRLIDRYHRFYLPIRRLWHFAKWFGRGQPVDNIFRFVPPATEILDSKHRSLLRRIIRDCPEVALYVHMHHDPRWLRLPSWEATRFIMGTSRKIIEFGLVFALLEKL</sequence>
<feature type="region of interest" description="Disordered" evidence="1">
    <location>
        <begin position="1"/>
        <end position="27"/>
    </location>
</feature>
<reference evidence="2 3" key="1">
    <citation type="journal article" date="2019" name="Nat. Ecol. Evol.">
        <title>Megaphylogeny resolves global patterns of mushroom evolution.</title>
        <authorList>
            <person name="Varga T."/>
            <person name="Krizsan K."/>
            <person name="Foldi C."/>
            <person name="Dima B."/>
            <person name="Sanchez-Garcia M."/>
            <person name="Sanchez-Ramirez S."/>
            <person name="Szollosi G.J."/>
            <person name="Szarkandi J.G."/>
            <person name="Papp V."/>
            <person name="Albert L."/>
            <person name="Andreopoulos W."/>
            <person name="Angelini C."/>
            <person name="Antonin V."/>
            <person name="Barry K.W."/>
            <person name="Bougher N.L."/>
            <person name="Buchanan P."/>
            <person name="Buyck B."/>
            <person name="Bense V."/>
            <person name="Catcheside P."/>
            <person name="Chovatia M."/>
            <person name="Cooper J."/>
            <person name="Damon W."/>
            <person name="Desjardin D."/>
            <person name="Finy P."/>
            <person name="Geml J."/>
            <person name="Haridas S."/>
            <person name="Hughes K."/>
            <person name="Justo A."/>
            <person name="Karasinski D."/>
            <person name="Kautmanova I."/>
            <person name="Kiss B."/>
            <person name="Kocsube S."/>
            <person name="Kotiranta H."/>
            <person name="LaButti K.M."/>
            <person name="Lechner B.E."/>
            <person name="Liimatainen K."/>
            <person name="Lipzen A."/>
            <person name="Lukacs Z."/>
            <person name="Mihaltcheva S."/>
            <person name="Morgado L.N."/>
            <person name="Niskanen T."/>
            <person name="Noordeloos M.E."/>
            <person name="Ohm R.A."/>
            <person name="Ortiz-Santana B."/>
            <person name="Ovrebo C."/>
            <person name="Racz N."/>
            <person name="Riley R."/>
            <person name="Savchenko A."/>
            <person name="Shiryaev A."/>
            <person name="Soop K."/>
            <person name="Spirin V."/>
            <person name="Szebenyi C."/>
            <person name="Tomsovsky M."/>
            <person name="Tulloss R.E."/>
            <person name="Uehling J."/>
            <person name="Grigoriev I.V."/>
            <person name="Vagvolgyi C."/>
            <person name="Papp T."/>
            <person name="Martin F.M."/>
            <person name="Miettinen O."/>
            <person name="Hibbett D.S."/>
            <person name="Nagy L.G."/>
        </authorList>
    </citation>
    <scope>NUCLEOTIDE SEQUENCE [LARGE SCALE GENOMIC DNA]</scope>
    <source>
        <strain evidence="2 3">CBS 309.79</strain>
    </source>
</reference>
<name>A0A5C3QIQ6_9AGAR</name>
<evidence type="ECO:0000313" key="3">
    <source>
        <dbReference type="Proteomes" id="UP000305067"/>
    </source>
</evidence>
<evidence type="ECO:0000313" key="2">
    <source>
        <dbReference type="EMBL" id="TFL01030.1"/>
    </source>
</evidence>
<dbReference type="EMBL" id="ML178826">
    <property type="protein sequence ID" value="TFL01030.1"/>
    <property type="molecule type" value="Genomic_DNA"/>
</dbReference>
<protein>
    <submittedName>
        <fullName evidence="2">Uncharacterized protein</fullName>
    </submittedName>
</protein>
<keyword evidence="3" id="KW-1185">Reference proteome</keyword>
<dbReference type="AlphaFoldDB" id="A0A5C3QIQ6"/>
<proteinExistence type="predicted"/>